<dbReference type="PATRIC" id="fig|76936.10.peg.2066"/>
<dbReference type="OrthoDB" id="129163at2"/>
<gene>
    <name evidence="1" type="ORF">BN2458_PEG2117</name>
    <name evidence="2" type="ORF">LS75_004290</name>
</gene>
<dbReference type="EMBL" id="LN907858">
    <property type="protein sequence ID" value="CUU41000.1"/>
    <property type="molecule type" value="Genomic_DNA"/>
</dbReference>
<accession>A0A0S4PXG8</accession>
<organism evidence="1 4">
    <name type="scientific">Helicobacter typhlonius</name>
    <dbReference type="NCBI Taxonomy" id="76936"/>
    <lineage>
        <taxon>Bacteria</taxon>
        <taxon>Pseudomonadati</taxon>
        <taxon>Campylobacterota</taxon>
        <taxon>Epsilonproteobacteria</taxon>
        <taxon>Campylobacterales</taxon>
        <taxon>Helicobacteraceae</taxon>
        <taxon>Helicobacter</taxon>
    </lineage>
</organism>
<dbReference type="KEGG" id="hty:BN2458_PEG2117"/>
<dbReference type="SUPFAM" id="SSF53756">
    <property type="entry name" value="UDP-Glycosyltransferase/glycogen phosphorylase"/>
    <property type="match status" value="1"/>
</dbReference>
<reference evidence="1" key="2">
    <citation type="submission" date="2015-11" db="EMBL/GenBank/DDBJ databases">
        <authorList>
            <person name="Zhang Y."/>
            <person name="Guo Z."/>
        </authorList>
    </citation>
    <scope>NUCLEOTIDE SEQUENCE</scope>
    <source>
        <strain evidence="1">1</strain>
    </source>
</reference>
<dbReference type="RefSeq" id="WP_058122099.1">
    <property type="nucleotide sequence ID" value="NZ_CAOJBX010000006.1"/>
</dbReference>
<dbReference type="STRING" id="76936.BN2458_PEG2117"/>
<dbReference type="GeneID" id="78152212"/>
<dbReference type="EMBL" id="JRPF02000003">
    <property type="protein sequence ID" value="TLD78971.1"/>
    <property type="molecule type" value="Genomic_DNA"/>
</dbReference>
<dbReference type="AlphaFoldDB" id="A0A0S4PXG8"/>
<sequence>MIWLDIIDPKYVMFFKSFIPQLQLLDTLIITTRRSADYDECARLLTLFGIQAYEIGGYGGESRLGKFESRLQRQSGFLALFKRLGQTPKLFITGASVDGVQCAFGLGIPVVHFADTPVAGNTFSAQNLTILSRLTLPLSRLVFRPFVVPEICYTSLGLAPSQVKAYDFIDVALWLQDVPEFARDSMQRVAFMREYDLNQNLPLVLVREEEYMAHYVKKKLPIIYESIELLSAQANILLMPRYGSNELKSAFGAYKNVRILTEKLQPKAFYPFIDLLIGGGGTMNLEACYLGIPVISTRSLLLFHDSFLLESKLMHHAKSAEQVFDLALKILSNPKAHQKRDDLFAPNGLDVSDILADIRALLE</sequence>
<dbReference type="InterPro" id="IPR007152">
    <property type="entry name" value="DUF354"/>
</dbReference>
<dbReference type="PANTHER" id="PTHR39662:SF1">
    <property type="entry name" value="DUF354 DOMAIN-CONTAINING PROTEIN"/>
    <property type="match status" value="1"/>
</dbReference>
<evidence type="ECO:0000313" key="2">
    <source>
        <dbReference type="EMBL" id="TLD78971.1"/>
    </source>
</evidence>
<dbReference type="Pfam" id="PF04007">
    <property type="entry name" value="DUF354"/>
    <property type="match status" value="1"/>
</dbReference>
<evidence type="ECO:0000313" key="3">
    <source>
        <dbReference type="Proteomes" id="UP000029925"/>
    </source>
</evidence>
<name>A0A0S4PXG8_9HELI</name>
<dbReference type="Proteomes" id="UP000029925">
    <property type="component" value="Unassembled WGS sequence"/>
</dbReference>
<dbReference type="PIRSF" id="PIRSF005357">
    <property type="entry name" value="UCP005357"/>
    <property type="match status" value="1"/>
</dbReference>
<evidence type="ECO:0000313" key="4">
    <source>
        <dbReference type="Proteomes" id="UP000064525"/>
    </source>
</evidence>
<dbReference type="Proteomes" id="UP000064525">
    <property type="component" value="Chromosome I"/>
</dbReference>
<proteinExistence type="predicted"/>
<reference evidence="4" key="3">
    <citation type="submission" date="2015-11" db="EMBL/GenBank/DDBJ databases">
        <authorList>
            <person name="Anvar S.Y."/>
        </authorList>
    </citation>
    <scope>NUCLEOTIDE SEQUENCE [LARGE SCALE GENOMIC DNA]</scope>
</reference>
<protein>
    <submittedName>
        <fullName evidence="2">DUF354 domain-containing protein</fullName>
    </submittedName>
</protein>
<evidence type="ECO:0000313" key="1">
    <source>
        <dbReference type="EMBL" id="CUU41000.1"/>
    </source>
</evidence>
<dbReference type="PANTHER" id="PTHR39662">
    <property type="entry name" value="DUF354 DOMAIN-CONTAINING PROTEIN-RELATED"/>
    <property type="match status" value="1"/>
</dbReference>
<reference evidence="2 3" key="1">
    <citation type="journal article" date="2014" name="Genome Announc.">
        <title>Draft genome sequences of eight enterohepatic helicobacter species isolated from both laboratory and wild rodents.</title>
        <authorList>
            <person name="Sheh A."/>
            <person name="Shen Z."/>
            <person name="Fox J.G."/>
        </authorList>
    </citation>
    <scope>NUCLEOTIDE SEQUENCE [LARGE SCALE GENOMIC DNA]</scope>
    <source>
        <strain evidence="2 3">MIT 98-6810</strain>
    </source>
</reference>
<keyword evidence="3" id="KW-1185">Reference proteome</keyword>